<sequence>MARTVSLLVAIAFAAAPDTAEALGVTQPCPCAAGPREVCWSVEDESGGTETKCVGVFVEEAQCGEQDGVVPCVGVFTCQEITGWVFADEDKSCDSLSTRSGCEEAGGGFSPAVPPACCGKCVFP</sequence>
<dbReference type="EMBL" id="HBIW01007760">
    <property type="protein sequence ID" value="CAE0691103.1"/>
    <property type="molecule type" value="Transcribed_RNA"/>
</dbReference>
<evidence type="ECO:0000313" key="2">
    <source>
        <dbReference type="EMBL" id="CAE0691103.1"/>
    </source>
</evidence>
<evidence type="ECO:0000313" key="3">
    <source>
        <dbReference type="EMBL" id="CAH0377818.1"/>
    </source>
</evidence>
<feature type="signal peptide" evidence="1">
    <location>
        <begin position="1"/>
        <end position="22"/>
    </location>
</feature>
<reference evidence="3" key="2">
    <citation type="submission" date="2021-11" db="EMBL/GenBank/DDBJ databases">
        <authorList>
            <consortium name="Genoscope - CEA"/>
            <person name="William W."/>
        </authorList>
    </citation>
    <scope>NUCLEOTIDE SEQUENCE</scope>
</reference>
<evidence type="ECO:0000313" key="4">
    <source>
        <dbReference type="Proteomes" id="UP000789595"/>
    </source>
</evidence>
<keyword evidence="4" id="KW-1185">Reference proteome</keyword>
<dbReference type="Proteomes" id="UP000789595">
    <property type="component" value="Unassembled WGS sequence"/>
</dbReference>
<protein>
    <submittedName>
        <fullName evidence="2">Uncharacterized protein</fullName>
    </submittedName>
</protein>
<organism evidence="2">
    <name type="scientific">Pelagomonas calceolata</name>
    <dbReference type="NCBI Taxonomy" id="35677"/>
    <lineage>
        <taxon>Eukaryota</taxon>
        <taxon>Sar</taxon>
        <taxon>Stramenopiles</taxon>
        <taxon>Ochrophyta</taxon>
        <taxon>Pelagophyceae</taxon>
        <taxon>Pelagomonadales</taxon>
        <taxon>Pelagomonadaceae</taxon>
        <taxon>Pelagomonas</taxon>
    </lineage>
</organism>
<gene>
    <name evidence="2" type="ORF">PCAL00307_LOCUS6539</name>
    <name evidence="3" type="ORF">PECAL_5P23390</name>
</gene>
<reference evidence="2" key="1">
    <citation type="submission" date="2021-01" db="EMBL/GenBank/DDBJ databases">
        <authorList>
            <person name="Corre E."/>
            <person name="Pelletier E."/>
            <person name="Niang G."/>
            <person name="Scheremetjew M."/>
            <person name="Finn R."/>
            <person name="Kale V."/>
            <person name="Holt S."/>
            <person name="Cochrane G."/>
            <person name="Meng A."/>
            <person name="Brown T."/>
            <person name="Cohen L."/>
        </authorList>
    </citation>
    <scope>NUCLEOTIDE SEQUENCE</scope>
    <source>
        <strain evidence="2">CCMP1756</strain>
    </source>
</reference>
<proteinExistence type="predicted"/>
<dbReference type="AlphaFoldDB" id="A0A7S3ZR06"/>
<accession>A0A7S3ZR06</accession>
<evidence type="ECO:0000256" key="1">
    <source>
        <dbReference type="SAM" id="SignalP"/>
    </source>
</evidence>
<dbReference type="EMBL" id="CAKKNE010000005">
    <property type="protein sequence ID" value="CAH0377818.1"/>
    <property type="molecule type" value="Genomic_DNA"/>
</dbReference>
<keyword evidence="1" id="KW-0732">Signal</keyword>
<name>A0A7S3ZR06_9STRA</name>
<feature type="chain" id="PRO_5036212219" evidence="1">
    <location>
        <begin position="23"/>
        <end position="124"/>
    </location>
</feature>